<evidence type="ECO:0000313" key="2">
    <source>
        <dbReference type="Proteomes" id="UP000078572"/>
    </source>
</evidence>
<dbReference type="AlphaFoldDB" id="A0A192A6C8"/>
<reference evidence="2" key="1">
    <citation type="submission" date="2016-06" db="EMBL/GenBank/DDBJ databases">
        <authorList>
            <person name="Xu Y."/>
            <person name="Nagy A."/>
            <person name="Yan X."/>
            <person name="Kim S.W."/>
            <person name="Haley B."/>
            <person name="Liu N.T."/>
            <person name="Nou X."/>
        </authorList>
    </citation>
    <scope>NUCLEOTIDE SEQUENCE [LARGE SCALE GENOMIC DNA]</scope>
    <source>
        <strain evidence="2">ATCC 49129</strain>
    </source>
</reference>
<protein>
    <submittedName>
        <fullName evidence="1">Uncharacterized protein</fullName>
    </submittedName>
</protein>
<evidence type="ECO:0000313" key="1">
    <source>
        <dbReference type="EMBL" id="ANJ75944.1"/>
    </source>
</evidence>
<dbReference type="EMBL" id="CP016023">
    <property type="protein sequence ID" value="ANJ75944.1"/>
    <property type="molecule type" value="Genomic_DNA"/>
</dbReference>
<accession>A0A192A6C8</accession>
<dbReference type="Proteomes" id="UP000078572">
    <property type="component" value="Chromosome 2"/>
</dbReference>
<keyword evidence="2" id="KW-1185">Reference proteome</keyword>
<organism evidence="1 2">
    <name type="scientific">Ralstonia insidiosa</name>
    <dbReference type="NCBI Taxonomy" id="190721"/>
    <lineage>
        <taxon>Bacteria</taxon>
        <taxon>Pseudomonadati</taxon>
        <taxon>Pseudomonadota</taxon>
        <taxon>Betaproteobacteria</taxon>
        <taxon>Burkholderiales</taxon>
        <taxon>Burkholderiaceae</taxon>
        <taxon>Ralstonia</taxon>
    </lineage>
</organism>
<proteinExistence type="predicted"/>
<dbReference type="OrthoDB" id="8929701at2"/>
<gene>
    <name evidence="1" type="ORF">A9Y76_26165</name>
</gene>
<sequence length="151" mass="15193">MHKRYTRGAVALMAAIGLMGATGALAAGGQSGGTIRFTGAVVATGYSVQAGPRAAGTADGLQARTAATGNQVVVDFNTPAVKPVPAEVSVMARGKSSGVWHRVGEVVSGALMRARYDGFKSNVLAGNRGKLTLSHSPGAEPALAIVTVAYK</sequence>
<name>A0A192A6C8_9RALS</name>